<proteinExistence type="predicted"/>
<evidence type="ECO:0000313" key="2">
    <source>
        <dbReference type="Proteomes" id="UP000823674"/>
    </source>
</evidence>
<dbReference type="Proteomes" id="UP000823674">
    <property type="component" value="Chromosome A03"/>
</dbReference>
<sequence length="91" mass="10182">RESEGYNIKREEVKEIKEKDTSIPIVGEKGHHHHLRNLISASSAPSVIPNPTLDFSSFFFYPPISTLSSPTAPSSSLEFLLINPDFDPRNC</sequence>
<evidence type="ECO:0000313" key="1">
    <source>
        <dbReference type="EMBL" id="KAG5405391.1"/>
    </source>
</evidence>
<organism evidence="1 2">
    <name type="scientific">Brassica rapa subsp. trilocularis</name>
    <dbReference type="NCBI Taxonomy" id="1813537"/>
    <lineage>
        <taxon>Eukaryota</taxon>
        <taxon>Viridiplantae</taxon>
        <taxon>Streptophyta</taxon>
        <taxon>Embryophyta</taxon>
        <taxon>Tracheophyta</taxon>
        <taxon>Spermatophyta</taxon>
        <taxon>Magnoliopsida</taxon>
        <taxon>eudicotyledons</taxon>
        <taxon>Gunneridae</taxon>
        <taxon>Pentapetalae</taxon>
        <taxon>rosids</taxon>
        <taxon>malvids</taxon>
        <taxon>Brassicales</taxon>
        <taxon>Brassicaceae</taxon>
        <taxon>Brassiceae</taxon>
        <taxon>Brassica</taxon>
    </lineage>
</organism>
<comment type="caution">
    <text evidence="1">The sequence shown here is derived from an EMBL/GenBank/DDBJ whole genome shotgun (WGS) entry which is preliminary data.</text>
</comment>
<protein>
    <submittedName>
        <fullName evidence="1">Uncharacterized protein</fullName>
    </submittedName>
</protein>
<keyword evidence="2" id="KW-1185">Reference proteome</keyword>
<name>A0ABQ7N3A0_BRACM</name>
<feature type="non-terminal residue" evidence="1">
    <location>
        <position position="1"/>
    </location>
</feature>
<gene>
    <name evidence="1" type="primary">A03g504280.1_BraROA</name>
    <name evidence="1" type="ORF">IGI04_011510</name>
</gene>
<reference evidence="1 2" key="1">
    <citation type="submission" date="2021-03" db="EMBL/GenBank/DDBJ databases">
        <authorList>
            <person name="King G.J."/>
            <person name="Bancroft I."/>
            <person name="Baten A."/>
            <person name="Bloomfield J."/>
            <person name="Borpatragohain P."/>
            <person name="He Z."/>
            <person name="Irish N."/>
            <person name="Irwin J."/>
            <person name="Liu K."/>
            <person name="Mauleon R.P."/>
            <person name="Moore J."/>
            <person name="Morris R."/>
            <person name="Ostergaard L."/>
            <person name="Wang B."/>
            <person name="Wells R."/>
        </authorList>
    </citation>
    <scope>NUCLEOTIDE SEQUENCE [LARGE SCALE GENOMIC DNA]</scope>
    <source>
        <strain evidence="1">R-o-18</strain>
        <tissue evidence="1">Leaf</tissue>
    </source>
</reference>
<dbReference type="EMBL" id="JADBGQ010000003">
    <property type="protein sequence ID" value="KAG5405391.1"/>
    <property type="molecule type" value="Genomic_DNA"/>
</dbReference>
<accession>A0ABQ7N3A0</accession>